<evidence type="ECO:0000256" key="1">
    <source>
        <dbReference type="SAM" id="MobiDB-lite"/>
    </source>
</evidence>
<feature type="compositionally biased region" description="Low complexity" evidence="1">
    <location>
        <begin position="197"/>
        <end position="206"/>
    </location>
</feature>
<dbReference type="AlphaFoldDB" id="A0AAN7N5I6"/>
<organism evidence="2 3">
    <name type="scientific">Mycteria americana</name>
    <name type="common">Wood stork</name>
    <dbReference type="NCBI Taxonomy" id="33587"/>
    <lineage>
        <taxon>Eukaryota</taxon>
        <taxon>Metazoa</taxon>
        <taxon>Chordata</taxon>
        <taxon>Craniata</taxon>
        <taxon>Vertebrata</taxon>
        <taxon>Euteleostomi</taxon>
        <taxon>Archelosauria</taxon>
        <taxon>Archosauria</taxon>
        <taxon>Dinosauria</taxon>
        <taxon>Saurischia</taxon>
        <taxon>Theropoda</taxon>
        <taxon>Coelurosauria</taxon>
        <taxon>Aves</taxon>
        <taxon>Neognathae</taxon>
        <taxon>Neoaves</taxon>
        <taxon>Aequornithes</taxon>
        <taxon>Ciconiiformes</taxon>
        <taxon>Ciconiidae</taxon>
        <taxon>Mycteria</taxon>
    </lineage>
</organism>
<feature type="non-terminal residue" evidence="2">
    <location>
        <position position="270"/>
    </location>
</feature>
<proteinExistence type="predicted"/>
<gene>
    <name evidence="2" type="ORF">QYF61_011365</name>
</gene>
<accession>A0AAN7N5I6</accession>
<comment type="caution">
    <text evidence="2">The sequence shown here is derived from an EMBL/GenBank/DDBJ whole genome shotgun (WGS) entry which is preliminary data.</text>
</comment>
<dbReference type="PANTHER" id="PTHR33395:SF22">
    <property type="entry name" value="REVERSE TRANSCRIPTASE DOMAIN-CONTAINING PROTEIN"/>
    <property type="match status" value="1"/>
</dbReference>
<dbReference type="PANTHER" id="PTHR33395">
    <property type="entry name" value="TRANSCRIPTASE, PUTATIVE-RELATED-RELATED"/>
    <property type="match status" value="1"/>
</dbReference>
<keyword evidence="3" id="KW-1185">Reference proteome</keyword>
<dbReference type="GO" id="GO:0061343">
    <property type="term" value="P:cell adhesion involved in heart morphogenesis"/>
    <property type="evidence" value="ECO:0007669"/>
    <property type="project" value="TreeGrafter"/>
</dbReference>
<reference evidence="2 3" key="1">
    <citation type="journal article" date="2023" name="J. Hered.">
        <title>Chromosome-level genome of the wood stork (Mycteria americana) provides insight into avian chromosome evolution.</title>
        <authorList>
            <person name="Flamio R. Jr."/>
            <person name="Ramstad K.M."/>
        </authorList>
    </citation>
    <scope>NUCLEOTIDE SEQUENCE [LARGE SCALE GENOMIC DNA]</scope>
    <source>
        <strain evidence="2">JAX WOST 10</strain>
    </source>
</reference>
<dbReference type="GO" id="GO:0007508">
    <property type="term" value="P:larval heart development"/>
    <property type="evidence" value="ECO:0007669"/>
    <property type="project" value="TreeGrafter"/>
</dbReference>
<name>A0AAN7N5I6_MYCAM</name>
<dbReference type="EMBL" id="JAUNZN010000006">
    <property type="protein sequence ID" value="KAK4819765.1"/>
    <property type="molecule type" value="Genomic_DNA"/>
</dbReference>
<sequence length="270" mass="30105">MRVVRHWNKLPREVVEAPSLETFKVRNVKNNKKGFSGTLGRKGQLTKMYPCLTPPVNKTGGLVTTDMEKAEELNKFLPQFSMVISLFTLLKDWGNQVPPIISEDQVRDHLRNLNIHKAMGPNNMHPRVLRELADVVVKPLSIIFESHGSQMKSPVTGKGHRSCQEIVPEWALHGVTASFGRIHLFRRGVLHGLQGKLQQSPPSSSLEQADLSPENPESYSDLHQAECRFPFLHTLCGTCGSSNFMCTPATPHTLLTPTLVTTPRVTVAHP</sequence>
<dbReference type="GO" id="GO:0031012">
    <property type="term" value="C:extracellular matrix"/>
    <property type="evidence" value="ECO:0007669"/>
    <property type="project" value="TreeGrafter"/>
</dbReference>
<evidence type="ECO:0000313" key="2">
    <source>
        <dbReference type="EMBL" id="KAK4819765.1"/>
    </source>
</evidence>
<feature type="region of interest" description="Disordered" evidence="1">
    <location>
        <begin position="196"/>
        <end position="218"/>
    </location>
</feature>
<dbReference type="Proteomes" id="UP001333110">
    <property type="component" value="Unassembled WGS sequence"/>
</dbReference>
<evidence type="ECO:0000313" key="3">
    <source>
        <dbReference type="Proteomes" id="UP001333110"/>
    </source>
</evidence>
<protein>
    <submittedName>
        <fullName evidence="2">Uncharacterized protein</fullName>
    </submittedName>
</protein>